<keyword evidence="2" id="KW-1185">Reference proteome</keyword>
<evidence type="ECO:0000313" key="2">
    <source>
        <dbReference type="Proteomes" id="UP000800036"/>
    </source>
</evidence>
<proteinExistence type="predicted"/>
<evidence type="ECO:0000313" key="1">
    <source>
        <dbReference type="EMBL" id="KAF1964527.1"/>
    </source>
</evidence>
<dbReference type="Proteomes" id="UP000800036">
    <property type="component" value="Unassembled WGS sequence"/>
</dbReference>
<name>A0A6A5UTW1_9PLEO</name>
<dbReference type="EMBL" id="ML976784">
    <property type="protein sequence ID" value="KAF1964527.1"/>
    <property type="molecule type" value="Genomic_DNA"/>
</dbReference>
<accession>A0A6A5UTW1</accession>
<protein>
    <submittedName>
        <fullName evidence="1">Uncharacterized protein</fullName>
    </submittedName>
</protein>
<reference evidence="1" key="1">
    <citation type="journal article" date="2020" name="Stud. Mycol.">
        <title>101 Dothideomycetes genomes: a test case for predicting lifestyles and emergence of pathogens.</title>
        <authorList>
            <person name="Haridas S."/>
            <person name="Albert R."/>
            <person name="Binder M."/>
            <person name="Bloem J."/>
            <person name="Labutti K."/>
            <person name="Salamov A."/>
            <person name="Andreopoulos B."/>
            <person name="Baker S."/>
            <person name="Barry K."/>
            <person name="Bills G."/>
            <person name="Bluhm B."/>
            <person name="Cannon C."/>
            <person name="Castanera R."/>
            <person name="Culley D."/>
            <person name="Daum C."/>
            <person name="Ezra D."/>
            <person name="Gonzalez J."/>
            <person name="Henrissat B."/>
            <person name="Kuo A."/>
            <person name="Liang C."/>
            <person name="Lipzen A."/>
            <person name="Lutzoni F."/>
            <person name="Magnuson J."/>
            <person name="Mondo S."/>
            <person name="Nolan M."/>
            <person name="Ohm R."/>
            <person name="Pangilinan J."/>
            <person name="Park H.-J."/>
            <person name="Ramirez L."/>
            <person name="Alfaro M."/>
            <person name="Sun H."/>
            <person name="Tritt A."/>
            <person name="Yoshinaga Y."/>
            <person name="Zwiers L.-H."/>
            <person name="Turgeon B."/>
            <person name="Goodwin S."/>
            <person name="Spatafora J."/>
            <person name="Crous P."/>
            <person name="Grigoriev I."/>
        </authorList>
    </citation>
    <scope>NUCLEOTIDE SEQUENCE</scope>
    <source>
        <strain evidence="1">CBS 107.79</strain>
    </source>
</reference>
<dbReference type="AlphaFoldDB" id="A0A6A5UTW1"/>
<gene>
    <name evidence="1" type="ORF">BU23DRAFT_561836</name>
</gene>
<organism evidence="1 2">
    <name type="scientific">Bimuria novae-zelandiae CBS 107.79</name>
    <dbReference type="NCBI Taxonomy" id="1447943"/>
    <lineage>
        <taxon>Eukaryota</taxon>
        <taxon>Fungi</taxon>
        <taxon>Dikarya</taxon>
        <taxon>Ascomycota</taxon>
        <taxon>Pezizomycotina</taxon>
        <taxon>Dothideomycetes</taxon>
        <taxon>Pleosporomycetidae</taxon>
        <taxon>Pleosporales</taxon>
        <taxon>Massarineae</taxon>
        <taxon>Didymosphaeriaceae</taxon>
        <taxon>Bimuria</taxon>
    </lineage>
</organism>
<sequence>MPPQRTSGRPNDSRNLTEAQKGAIKVFKKVEKACAEALLDLLLNNLLTKVYATCISPPRAKSKNRPATSSKRSGL</sequence>